<comment type="subcellular location">
    <subcellularLocation>
        <location evidence="1 12">Cytoplasm</location>
    </subcellularLocation>
</comment>
<dbReference type="SUPFAM" id="SSF55205">
    <property type="entry name" value="EPT/RTPC-like"/>
    <property type="match status" value="1"/>
</dbReference>
<dbReference type="InterPro" id="IPR001986">
    <property type="entry name" value="Enolpyruvate_Tfrase_dom"/>
</dbReference>
<keyword evidence="9 12" id="KW-0961">Cell wall biogenesis/degradation</keyword>
<evidence type="ECO:0000256" key="8">
    <source>
        <dbReference type="ARBA" id="ARBA00023306"/>
    </source>
</evidence>
<keyword evidence="6 12" id="KW-0133">Cell shape</keyword>
<dbReference type="GO" id="GO:0005737">
    <property type="term" value="C:cytoplasm"/>
    <property type="evidence" value="ECO:0007669"/>
    <property type="project" value="UniProtKB-SubCell"/>
</dbReference>
<dbReference type="RefSeq" id="WP_221290359.1">
    <property type="nucleotide sequence ID" value="NZ_JACHGW010000007.1"/>
</dbReference>
<keyword evidence="5 12" id="KW-0808">Transferase</keyword>
<feature type="binding site" evidence="12">
    <location>
        <position position="339"/>
    </location>
    <ligand>
        <name>UDP-N-acetyl-alpha-D-glucosamine</name>
        <dbReference type="ChEBI" id="CHEBI:57705"/>
    </ligand>
</feature>
<evidence type="ECO:0000313" key="15">
    <source>
        <dbReference type="Proteomes" id="UP000520814"/>
    </source>
</evidence>
<dbReference type="GO" id="GO:0051301">
    <property type="term" value="P:cell division"/>
    <property type="evidence" value="ECO:0007669"/>
    <property type="project" value="UniProtKB-KW"/>
</dbReference>
<comment type="function">
    <text evidence="12">Cell wall formation. Adds enolpyruvyl to UDP-N-acetylglucosamine.</text>
</comment>
<evidence type="ECO:0000256" key="2">
    <source>
        <dbReference type="ARBA" id="ARBA00004752"/>
    </source>
</evidence>
<dbReference type="Gene3D" id="3.65.10.10">
    <property type="entry name" value="Enolpyruvate transferase domain"/>
    <property type="match status" value="2"/>
</dbReference>
<dbReference type="GO" id="GO:0071555">
    <property type="term" value="P:cell wall organization"/>
    <property type="evidence" value="ECO:0007669"/>
    <property type="project" value="UniProtKB-KW"/>
</dbReference>
<comment type="similarity">
    <text evidence="10 12">Belongs to the EPSP synthase family. MurA subfamily.</text>
</comment>
<dbReference type="InterPro" id="IPR005750">
    <property type="entry name" value="UDP_GlcNAc_COvinyl_MurA"/>
</dbReference>
<proteinExistence type="inferred from homology"/>
<feature type="domain" description="Enolpyruvate transferase" evidence="13">
    <location>
        <begin position="36"/>
        <end position="440"/>
    </location>
</feature>
<dbReference type="PANTHER" id="PTHR43783:SF1">
    <property type="entry name" value="UDP-N-ACETYLGLUCOSAMINE 1-CARBOXYVINYLTRANSFERASE"/>
    <property type="match status" value="1"/>
</dbReference>
<dbReference type="InterPro" id="IPR050068">
    <property type="entry name" value="MurA_subfamily"/>
</dbReference>
<dbReference type="InterPro" id="IPR013792">
    <property type="entry name" value="RNA3'P_cycl/enolpyr_Trfase_a/b"/>
</dbReference>
<evidence type="ECO:0000256" key="3">
    <source>
        <dbReference type="ARBA" id="ARBA00022490"/>
    </source>
</evidence>
<gene>
    <name evidence="12" type="primary">murA</name>
    <name evidence="14" type="ORF">HNQ39_005365</name>
</gene>
<sequence length="460" mass="48199">MIVEVEKKPVSTGAKLGLEVGRRMQPTPSESRIVIEGGKPLVGTIPVGGSKNATLALMAGVVLASEGTTHLHRVPRISDIATMATILRGLGIVVEFSESRQDVSIDATRLTSFEPEDQLVTRMRGSLQLLGPILARQGRVRLAPPGGCNIGARAYDLHLKGLSALGATIDESAGYIFAEAPAAGLRGAQIYLDKPSVGATMNILMAASLAHGRTIIENAAQEPDVEDLGSLINAMGGKVQGQGTGMITIDGVAALKGVDFMVSPDRIEAGTLAMAAAITGGSLFLEGANPSHMRPILMKLAEMGVVIEEAPDGVRVSHPGHKLRAVDVTAMPHPGFPTDLQQPVATLLSLAEGTAMVTDTVYEGRFRYLSELLKMGAKARWEGRTAVITGVNALSGADVEASDLRAGAAMVLAGLVAQGTTRVFSIHHIDRGYEHLTAKLAGVGANIWREDEHGMRVEAA</sequence>
<evidence type="ECO:0000256" key="4">
    <source>
        <dbReference type="ARBA" id="ARBA00022618"/>
    </source>
</evidence>
<comment type="caution">
    <text evidence="12">Lacks conserved residue(s) required for the propagation of feature annotation.</text>
</comment>
<evidence type="ECO:0000256" key="9">
    <source>
        <dbReference type="ARBA" id="ARBA00023316"/>
    </source>
</evidence>
<keyword evidence="4 12" id="KW-0132">Cell division</keyword>
<keyword evidence="12" id="KW-0670">Pyruvate</keyword>
<dbReference type="GO" id="GO:0008360">
    <property type="term" value="P:regulation of cell shape"/>
    <property type="evidence" value="ECO:0007669"/>
    <property type="project" value="UniProtKB-KW"/>
</dbReference>
<feature type="binding site" evidence="12">
    <location>
        <position position="124"/>
    </location>
    <ligand>
        <name>UDP-N-acetyl-alpha-D-glucosamine</name>
        <dbReference type="ChEBI" id="CHEBI:57705"/>
    </ligand>
</feature>
<evidence type="ECO:0000256" key="12">
    <source>
        <dbReference type="HAMAP-Rule" id="MF_00111"/>
    </source>
</evidence>
<reference evidence="14 15" key="1">
    <citation type="submission" date="2020-08" db="EMBL/GenBank/DDBJ databases">
        <title>Genomic Encyclopedia of Type Strains, Phase IV (KMG-IV): sequencing the most valuable type-strain genomes for metagenomic binning, comparative biology and taxonomic classification.</title>
        <authorList>
            <person name="Goeker M."/>
        </authorList>
    </citation>
    <scope>NUCLEOTIDE SEQUENCE [LARGE SCALE GENOMIC DNA]</scope>
    <source>
        <strain evidence="14 15">DSM 23562</strain>
    </source>
</reference>
<dbReference type="GO" id="GO:0008760">
    <property type="term" value="F:UDP-N-acetylglucosamine 1-carboxyvinyltransferase activity"/>
    <property type="evidence" value="ECO:0007669"/>
    <property type="project" value="UniProtKB-UniRule"/>
</dbReference>
<dbReference type="GO" id="GO:0019277">
    <property type="term" value="P:UDP-N-acetylgalactosamine biosynthetic process"/>
    <property type="evidence" value="ECO:0007669"/>
    <property type="project" value="InterPro"/>
</dbReference>
<dbReference type="Proteomes" id="UP000520814">
    <property type="component" value="Unassembled WGS sequence"/>
</dbReference>
<evidence type="ECO:0000259" key="13">
    <source>
        <dbReference type="Pfam" id="PF00275"/>
    </source>
</evidence>
<evidence type="ECO:0000313" key="14">
    <source>
        <dbReference type="EMBL" id="MBB6053530.1"/>
    </source>
</evidence>
<feature type="modified residue" description="2-(S-cysteinyl)pyruvic acid O-phosphothioketal" evidence="12">
    <location>
        <position position="148"/>
    </location>
</feature>
<keyword evidence="3 12" id="KW-0963">Cytoplasm</keyword>
<dbReference type="HAMAP" id="MF_00111">
    <property type="entry name" value="MurA"/>
    <property type="match status" value="1"/>
</dbReference>
<keyword evidence="7 12" id="KW-0573">Peptidoglycan synthesis</keyword>
<dbReference type="CDD" id="cd01555">
    <property type="entry name" value="UdpNAET"/>
    <property type="match status" value="1"/>
</dbReference>
<dbReference type="PANTHER" id="PTHR43783">
    <property type="entry name" value="UDP-N-ACETYLGLUCOSAMINE 1-CARBOXYVINYLTRANSFERASE"/>
    <property type="match status" value="1"/>
</dbReference>
<comment type="caution">
    <text evidence="14">The sequence shown here is derived from an EMBL/GenBank/DDBJ whole genome shotgun (WGS) entry which is preliminary data.</text>
</comment>
<evidence type="ECO:0000256" key="7">
    <source>
        <dbReference type="ARBA" id="ARBA00022984"/>
    </source>
</evidence>
<evidence type="ECO:0000256" key="1">
    <source>
        <dbReference type="ARBA" id="ARBA00004496"/>
    </source>
</evidence>
<name>A0A7W9SW97_ARMRO</name>
<dbReference type="EMBL" id="JACHGW010000007">
    <property type="protein sequence ID" value="MBB6053530.1"/>
    <property type="molecule type" value="Genomic_DNA"/>
</dbReference>
<accession>A0A7W9SW97</accession>
<keyword evidence="15" id="KW-1185">Reference proteome</keyword>
<protein>
    <recommendedName>
        <fullName evidence="12">UDP-N-acetylglucosamine 1-carboxyvinyltransferase</fullName>
        <ecNumber evidence="12">2.5.1.7</ecNumber>
    </recommendedName>
    <alternativeName>
        <fullName evidence="12">Enoylpyruvate transferase</fullName>
    </alternativeName>
    <alternativeName>
        <fullName evidence="12">UDP-N-acetylglucosamine enolpyruvyl transferase</fullName>
        <shortName evidence="12">EPT</shortName>
    </alternativeName>
</protein>
<organism evidence="14 15">
    <name type="scientific">Armatimonas rosea</name>
    <dbReference type="NCBI Taxonomy" id="685828"/>
    <lineage>
        <taxon>Bacteria</taxon>
        <taxon>Bacillati</taxon>
        <taxon>Armatimonadota</taxon>
        <taxon>Armatimonadia</taxon>
        <taxon>Armatimonadales</taxon>
        <taxon>Armatimonadaceae</taxon>
        <taxon>Armatimonas</taxon>
    </lineage>
</organism>
<feature type="binding site" evidence="12">
    <location>
        <begin position="51"/>
        <end position="52"/>
    </location>
    <ligand>
        <name>phosphoenolpyruvate</name>
        <dbReference type="ChEBI" id="CHEBI:58702"/>
    </ligand>
</feature>
<evidence type="ECO:0000256" key="6">
    <source>
        <dbReference type="ARBA" id="ARBA00022960"/>
    </source>
</evidence>
<dbReference type="EC" id="2.5.1.7" evidence="12"/>
<dbReference type="Pfam" id="PF00275">
    <property type="entry name" value="EPSP_synthase"/>
    <property type="match status" value="1"/>
</dbReference>
<dbReference type="InterPro" id="IPR036968">
    <property type="entry name" value="Enolpyruvate_Tfrase_sf"/>
</dbReference>
<feature type="binding site" evidence="12">
    <location>
        <position position="361"/>
    </location>
    <ligand>
        <name>UDP-N-acetyl-alpha-D-glucosamine</name>
        <dbReference type="ChEBI" id="CHEBI:57705"/>
    </ligand>
</feature>
<dbReference type="NCBIfam" id="TIGR01072">
    <property type="entry name" value="murA"/>
    <property type="match status" value="1"/>
</dbReference>
<evidence type="ECO:0000256" key="10">
    <source>
        <dbReference type="ARBA" id="ARBA00038367"/>
    </source>
</evidence>
<comment type="catalytic activity">
    <reaction evidence="11 12">
        <text>phosphoenolpyruvate + UDP-N-acetyl-alpha-D-glucosamine = UDP-N-acetyl-3-O-(1-carboxyvinyl)-alpha-D-glucosamine + phosphate</text>
        <dbReference type="Rhea" id="RHEA:18681"/>
        <dbReference type="ChEBI" id="CHEBI:43474"/>
        <dbReference type="ChEBI" id="CHEBI:57705"/>
        <dbReference type="ChEBI" id="CHEBI:58702"/>
        <dbReference type="ChEBI" id="CHEBI:68483"/>
        <dbReference type="EC" id="2.5.1.7"/>
    </reaction>
</comment>
<dbReference type="GO" id="GO:0009252">
    <property type="term" value="P:peptidoglycan biosynthetic process"/>
    <property type="evidence" value="ECO:0007669"/>
    <property type="project" value="UniProtKB-UniRule"/>
</dbReference>
<comment type="pathway">
    <text evidence="2 12">Cell wall biogenesis; peptidoglycan biosynthesis.</text>
</comment>
<keyword evidence="8 12" id="KW-0131">Cell cycle</keyword>
<dbReference type="AlphaFoldDB" id="A0A7W9SW97"/>
<dbReference type="NCBIfam" id="NF006873">
    <property type="entry name" value="PRK09369.1"/>
    <property type="match status" value="1"/>
</dbReference>
<evidence type="ECO:0000256" key="11">
    <source>
        <dbReference type="ARBA" id="ARBA00047527"/>
    </source>
</evidence>
<evidence type="ECO:0000256" key="5">
    <source>
        <dbReference type="ARBA" id="ARBA00022679"/>
    </source>
</evidence>
<dbReference type="UniPathway" id="UPA00219"/>
<feature type="active site" description="Proton donor" evidence="12">
    <location>
        <position position="148"/>
    </location>
</feature>